<dbReference type="PANTHER" id="PTHR30055">
    <property type="entry name" value="HTH-TYPE TRANSCRIPTIONAL REGULATOR RUTR"/>
    <property type="match status" value="1"/>
</dbReference>
<feature type="DNA-binding region" description="H-T-H motif" evidence="4">
    <location>
        <begin position="35"/>
        <end position="54"/>
    </location>
</feature>
<dbReference type="InterPro" id="IPR009057">
    <property type="entry name" value="Homeodomain-like_sf"/>
</dbReference>
<dbReference type="Gene3D" id="1.10.357.10">
    <property type="entry name" value="Tetracycline Repressor, domain 2"/>
    <property type="match status" value="1"/>
</dbReference>
<dbReference type="GO" id="GO:0000976">
    <property type="term" value="F:transcription cis-regulatory region binding"/>
    <property type="evidence" value="ECO:0007669"/>
    <property type="project" value="TreeGrafter"/>
</dbReference>
<dbReference type="PRINTS" id="PR00455">
    <property type="entry name" value="HTHTETR"/>
</dbReference>
<keyword evidence="3" id="KW-0804">Transcription</keyword>
<keyword evidence="1" id="KW-0805">Transcription regulation</keyword>
<dbReference type="SUPFAM" id="SSF46689">
    <property type="entry name" value="Homeodomain-like"/>
    <property type="match status" value="1"/>
</dbReference>
<evidence type="ECO:0000313" key="6">
    <source>
        <dbReference type="EMBL" id="MBO2447487.1"/>
    </source>
</evidence>
<gene>
    <name evidence="6" type="ORF">J4573_10345</name>
</gene>
<comment type="caution">
    <text evidence="6">The sequence shown here is derived from an EMBL/GenBank/DDBJ whole genome shotgun (WGS) entry which is preliminary data.</text>
</comment>
<dbReference type="PROSITE" id="PS50977">
    <property type="entry name" value="HTH_TETR_2"/>
    <property type="match status" value="1"/>
</dbReference>
<dbReference type="RefSeq" id="WP_208255134.1">
    <property type="nucleotide sequence ID" value="NZ_JAGEOJ010000004.1"/>
</dbReference>
<dbReference type="GO" id="GO:0003700">
    <property type="term" value="F:DNA-binding transcription factor activity"/>
    <property type="evidence" value="ECO:0007669"/>
    <property type="project" value="TreeGrafter"/>
</dbReference>
<accession>A0A939T5T7</accession>
<reference evidence="6" key="1">
    <citation type="submission" date="2021-03" db="EMBL/GenBank/DDBJ databases">
        <authorList>
            <person name="Kanchanasin P."/>
            <person name="Saeng-In P."/>
            <person name="Phongsopitanun W."/>
            <person name="Yuki M."/>
            <person name="Kudo T."/>
            <person name="Ohkuma M."/>
            <person name="Tanasupawat S."/>
        </authorList>
    </citation>
    <scope>NUCLEOTIDE SEQUENCE</scope>
    <source>
        <strain evidence="6">GKU 128</strain>
    </source>
</reference>
<proteinExistence type="predicted"/>
<dbReference type="InterPro" id="IPR050109">
    <property type="entry name" value="HTH-type_TetR-like_transc_reg"/>
</dbReference>
<dbReference type="AlphaFoldDB" id="A0A939T5T7"/>
<evidence type="ECO:0000256" key="3">
    <source>
        <dbReference type="ARBA" id="ARBA00023163"/>
    </source>
</evidence>
<organism evidence="6 7">
    <name type="scientific">Actinomadura barringtoniae</name>
    <dbReference type="NCBI Taxonomy" id="1427535"/>
    <lineage>
        <taxon>Bacteria</taxon>
        <taxon>Bacillati</taxon>
        <taxon>Actinomycetota</taxon>
        <taxon>Actinomycetes</taxon>
        <taxon>Streptosporangiales</taxon>
        <taxon>Thermomonosporaceae</taxon>
        <taxon>Actinomadura</taxon>
    </lineage>
</organism>
<evidence type="ECO:0000256" key="1">
    <source>
        <dbReference type="ARBA" id="ARBA00023015"/>
    </source>
</evidence>
<dbReference type="InterPro" id="IPR036271">
    <property type="entry name" value="Tet_transcr_reg_TetR-rel_C_sf"/>
</dbReference>
<feature type="domain" description="HTH tetR-type" evidence="5">
    <location>
        <begin position="13"/>
        <end position="72"/>
    </location>
</feature>
<keyword evidence="7" id="KW-1185">Reference proteome</keyword>
<dbReference type="Pfam" id="PF00440">
    <property type="entry name" value="TetR_N"/>
    <property type="match status" value="1"/>
</dbReference>
<dbReference type="Proteomes" id="UP000669179">
    <property type="component" value="Unassembled WGS sequence"/>
</dbReference>
<evidence type="ECO:0000259" key="5">
    <source>
        <dbReference type="PROSITE" id="PS50977"/>
    </source>
</evidence>
<protein>
    <submittedName>
        <fullName evidence="6">TetR/AcrR family transcriptional regulator</fullName>
    </submittedName>
</protein>
<dbReference type="PANTHER" id="PTHR30055:SF234">
    <property type="entry name" value="HTH-TYPE TRANSCRIPTIONAL REGULATOR BETI"/>
    <property type="match status" value="1"/>
</dbReference>
<sequence length="181" mass="19478">MATTARPLRRDAQRNRELLVTAAREIFGREGVDASLEEIARTAGVSIGTLYNRFPTRGALIEAAFLGTLEQVEAAGAKALEEPEAWDGFVYFVTQFGGLLSTDRGSVDVCTRALPDAPALGELKGRIGELIEAVIGRAKDAGALRADFVTEDLGLFARVANGSSPEEWRRQLGFLLDGLRA</sequence>
<dbReference type="SUPFAM" id="SSF48498">
    <property type="entry name" value="Tetracyclin repressor-like, C-terminal domain"/>
    <property type="match status" value="1"/>
</dbReference>
<keyword evidence="2 4" id="KW-0238">DNA-binding</keyword>
<evidence type="ECO:0000313" key="7">
    <source>
        <dbReference type="Proteomes" id="UP000669179"/>
    </source>
</evidence>
<evidence type="ECO:0000256" key="2">
    <source>
        <dbReference type="ARBA" id="ARBA00023125"/>
    </source>
</evidence>
<dbReference type="EMBL" id="JAGEOJ010000004">
    <property type="protein sequence ID" value="MBO2447487.1"/>
    <property type="molecule type" value="Genomic_DNA"/>
</dbReference>
<dbReference type="InterPro" id="IPR001647">
    <property type="entry name" value="HTH_TetR"/>
</dbReference>
<name>A0A939T5T7_9ACTN</name>
<evidence type="ECO:0000256" key="4">
    <source>
        <dbReference type="PROSITE-ProRule" id="PRU00335"/>
    </source>
</evidence>